<evidence type="ECO:0000256" key="2">
    <source>
        <dbReference type="SAM" id="MobiDB-lite"/>
    </source>
</evidence>
<proteinExistence type="predicted"/>
<dbReference type="KEGG" id="wna:KA717_11230"/>
<feature type="compositionally biased region" description="Acidic residues" evidence="2">
    <location>
        <begin position="192"/>
        <end position="211"/>
    </location>
</feature>
<sequence>MTQTVNQQLIFAVHQICTQIYPEIFLTLSLNQRQKFQARIRHIVRDFQPKLLTQLASKGILLSPVTLEVTSPLLEETETVPLDNQEFAAPKGLEALLSQPPKPHLIVNSPEDLNHWCRELEREMNRHLTDISHETNLLLQKVEILSPKLPPQILEMALQAEEGGMNMGQGGMPNILSIVVETRRAEAKSEKPEDEDLETNEDEDEEDNQEEEMAKNSQILKIAAIHLRLSELEFADVHLSLTRKQLRNLGEQLNKLRKQYRQLKREYLRSEAEMAWRASWTEN</sequence>
<keyword evidence="1" id="KW-0175">Coiled coil</keyword>
<protein>
    <submittedName>
        <fullName evidence="3">Uncharacterized protein</fullName>
    </submittedName>
</protein>
<feature type="coiled-coil region" evidence="1">
    <location>
        <begin position="239"/>
        <end position="273"/>
    </location>
</feature>
<dbReference type="Proteomes" id="UP001065613">
    <property type="component" value="Chromosome"/>
</dbReference>
<evidence type="ECO:0000313" key="3">
    <source>
        <dbReference type="EMBL" id="UXE63174.1"/>
    </source>
</evidence>
<feature type="region of interest" description="Disordered" evidence="2">
    <location>
        <begin position="183"/>
        <end position="215"/>
    </location>
</feature>
<accession>A0A977PXT9</accession>
<dbReference type="EMBL" id="CP073041">
    <property type="protein sequence ID" value="UXE63174.1"/>
    <property type="molecule type" value="Genomic_DNA"/>
</dbReference>
<name>A0A977PXT9_9CYAN</name>
<gene>
    <name evidence="3" type="ORF">KA717_11230</name>
</gene>
<reference evidence="3" key="1">
    <citation type="submission" date="2021-04" db="EMBL/GenBank/DDBJ databases">
        <title>Genome sequence of Woronichinia naegeliana from Washington state freshwater lake bloom.</title>
        <authorList>
            <person name="Dreher T.W."/>
        </authorList>
    </citation>
    <scope>NUCLEOTIDE SEQUENCE</scope>
    <source>
        <strain evidence="3">WA131</strain>
    </source>
</reference>
<evidence type="ECO:0000256" key="1">
    <source>
        <dbReference type="SAM" id="Coils"/>
    </source>
</evidence>
<organism evidence="3">
    <name type="scientific">Woronichinia naegeliana WA131</name>
    <dbReference type="NCBI Taxonomy" id="2824559"/>
    <lineage>
        <taxon>Bacteria</taxon>
        <taxon>Bacillati</taxon>
        <taxon>Cyanobacteriota</taxon>
        <taxon>Cyanophyceae</taxon>
        <taxon>Synechococcales</taxon>
        <taxon>Coelosphaeriaceae</taxon>
        <taxon>Woronichinia</taxon>
    </lineage>
</organism>
<dbReference type="AlphaFoldDB" id="A0A977PXT9"/>